<sequence>MHAAPLSSLLAKPRSPWTSQLPVVVQPSPTTRSDRRVPFEFELRNVDGLLRGLVELLAVRLGREGRLDRGLHHFSVEMGHAIGGGARR</sequence>
<evidence type="ECO:0000313" key="1">
    <source>
        <dbReference type="EMBL" id="GJF00470.1"/>
    </source>
</evidence>
<organism evidence="1 2">
    <name type="scientific">Phanerochaete sordida</name>
    <dbReference type="NCBI Taxonomy" id="48140"/>
    <lineage>
        <taxon>Eukaryota</taxon>
        <taxon>Fungi</taxon>
        <taxon>Dikarya</taxon>
        <taxon>Basidiomycota</taxon>
        <taxon>Agaricomycotina</taxon>
        <taxon>Agaricomycetes</taxon>
        <taxon>Polyporales</taxon>
        <taxon>Phanerochaetaceae</taxon>
        <taxon>Phanerochaete</taxon>
    </lineage>
</organism>
<reference evidence="1 2" key="1">
    <citation type="submission" date="2021-08" db="EMBL/GenBank/DDBJ databases">
        <title>Draft Genome Sequence of Phanerochaete sordida strain YK-624.</title>
        <authorList>
            <person name="Mori T."/>
            <person name="Dohra H."/>
            <person name="Suzuki T."/>
            <person name="Kawagishi H."/>
            <person name="Hirai H."/>
        </authorList>
    </citation>
    <scope>NUCLEOTIDE SEQUENCE [LARGE SCALE GENOMIC DNA]</scope>
    <source>
        <strain evidence="1 2">YK-624</strain>
    </source>
</reference>
<proteinExistence type="predicted"/>
<evidence type="ECO:0000313" key="2">
    <source>
        <dbReference type="Proteomes" id="UP000703269"/>
    </source>
</evidence>
<accession>A0A9P3GTJ1</accession>
<keyword evidence="2" id="KW-1185">Reference proteome</keyword>
<comment type="caution">
    <text evidence="1">The sequence shown here is derived from an EMBL/GenBank/DDBJ whole genome shotgun (WGS) entry which is preliminary data.</text>
</comment>
<dbReference type="EMBL" id="BPQB01000157">
    <property type="protein sequence ID" value="GJF00470.1"/>
    <property type="molecule type" value="Genomic_DNA"/>
</dbReference>
<dbReference type="AlphaFoldDB" id="A0A9P3GTJ1"/>
<protein>
    <submittedName>
        <fullName evidence="1">Uncharacterized protein</fullName>
    </submittedName>
</protein>
<dbReference type="Proteomes" id="UP000703269">
    <property type="component" value="Unassembled WGS sequence"/>
</dbReference>
<gene>
    <name evidence="1" type="ORF">PsYK624_167580</name>
</gene>
<name>A0A9P3GTJ1_9APHY</name>